<organism evidence="8 9">
    <name type="scientific">Parascedosporium putredinis</name>
    <dbReference type="NCBI Taxonomy" id="1442378"/>
    <lineage>
        <taxon>Eukaryota</taxon>
        <taxon>Fungi</taxon>
        <taxon>Dikarya</taxon>
        <taxon>Ascomycota</taxon>
        <taxon>Pezizomycotina</taxon>
        <taxon>Sordariomycetes</taxon>
        <taxon>Hypocreomycetidae</taxon>
        <taxon>Microascales</taxon>
        <taxon>Microascaceae</taxon>
        <taxon>Parascedosporium</taxon>
    </lineage>
</organism>
<dbReference type="PANTHER" id="PTHR21324:SF2">
    <property type="entry name" value="EG:22E5.9 PROTEIN"/>
    <property type="match status" value="1"/>
</dbReference>
<feature type="region of interest" description="Disordered" evidence="5">
    <location>
        <begin position="246"/>
        <end position="292"/>
    </location>
</feature>
<feature type="compositionally biased region" description="Basic and acidic residues" evidence="5">
    <location>
        <begin position="283"/>
        <end position="292"/>
    </location>
</feature>
<name>A0A9P1GUW9_9PEZI</name>
<feature type="transmembrane region" description="Helical" evidence="6">
    <location>
        <begin position="64"/>
        <end position="81"/>
    </location>
</feature>
<feature type="transmembrane region" description="Helical" evidence="6">
    <location>
        <begin position="135"/>
        <end position="153"/>
    </location>
</feature>
<feature type="transmembrane region" description="Helical" evidence="6">
    <location>
        <begin position="174"/>
        <end position="191"/>
    </location>
</feature>
<dbReference type="InterPro" id="IPR050911">
    <property type="entry name" value="DRAM/TMEM150_Autophagy_Mod"/>
</dbReference>
<evidence type="ECO:0000256" key="4">
    <source>
        <dbReference type="ARBA" id="ARBA00023136"/>
    </source>
</evidence>
<dbReference type="AlphaFoldDB" id="A0A9P1GUW9"/>
<comment type="subcellular location">
    <subcellularLocation>
        <location evidence="1">Endomembrane system</location>
        <topology evidence="1">Multi-pass membrane protein</topology>
    </subcellularLocation>
</comment>
<keyword evidence="4 6" id="KW-0472">Membrane</keyword>
<feature type="transmembrane region" description="Helical" evidence="6">
    <location>
        <begin position="102"/>
        <end position="123"/>
    </location>
</feature>
<reference evidence="8" key="1">
    <citation type="submission" date="2022-11" db="EMBL/GenBank/DDBJ databases">
        <authorList>
            <person name="Scott C."/>
            <person name="Bruce N."/>
        </authorList>
    </citation>
    <scope>NUCLEOTIDE SEQUENCE</scope>
</reference>
<feature type="domain" description="CWH43-like N-terminal" evidence="7">
    <location>
        <begin position="10"/>
        <end position="225"/>
    </location>
</feature>
<keyword evidence="3 6" id="KW-1133">Transmembrane helix</keyword>
<accession>A0A9P1GUW9</accession>
<feature type="transmembrane region" description="Helical" evidence="6">
    <location>
        <begin position="203"/>
        <end position="224"/>
    </location>
</feature>
<keyword evidence="9" id="KW-1185">Reference proteome</keyword>
<dbReference type="EMBL" id="CALLCH030000001">
    <property type="protein sequence ID" value="CAI4210466.1"/>
    <property type="molecule type" value="Genomic_DNA"/>
</dbReference>
<proteinExistence type="predicted"/>
<evidence type="ECO:0000256" key="6">
    <source>
        <dbReference type="SAM" id="Phobius"/>
    </source>
</evidence>
<dbReference type="InterPro" id="IPR019402">
    <property type="entry name" value="CWH43_N"/>
</dbReference>
<gene>
    <name evidence="8" type="ORF">PPNO1_LOCUS269</name>
</gene>
<evidence type="ECO:0000259" key="7">
    <source>
        <dbReference type="Pfam" id="PF10277"/>
    </source>
</evidence>
<evidence type="ECO:0000256" key="2">
    <source>
        <dbReference type="ARBA" id="ARBA00022692"/>
    </source>
</evidence>
<dbReference type="Proteomes" id="UP000838763">
    <property type="component" value="Unassembled WGS sequence"/>
</dbReference>
<evidence type="ECO:0000313" key="8">
    <source>
        <dbReference type="EMBL" id="CAI4210466.1"/>
    </source>
</evidence>
<dbReference type="OrthoDB" id="10032492at2759"/>
<evidence type="ECO:0000313" key="9">
    <source>
        <dbReference type="Proteomes" id="UP000838763"/>
    </source>
</evidence>
<dbReference type="GO" id="GO:0005886">
    <property type="term" value="C:plasma membrane"/>
    <property type="evidence" value="ECO:0007669"/>
    <property type="project" value="TreeGrafter"/>
</dbReference>
<dbReference type="Pfam" id="PF10277">
    <property type="entry name" value="Frag1"/>
    <property type="match status" value="1"/>
</dbReference>
<dbReference type="PANTHER" id="PTHR21324">
    <property type="entry name" value="FASTING-INDUCIBLE INTEGRAL MEMBRANE PROTEIN TM6P1-RELATED"/>
    <property type="match status" value="1"/>
</dbReference>
<feature type="transmembrane region" description="Helical" evidence="6">
    <location>
        <begin position="12"/>
        <end position="34"/>
    </location>
</feature>
<protein>
    <recommendedName>
        <fullName evidence="7">CWH43-like N-terminal domain-containing protein</fullName>
    </recommendedName>
</protein>
<comment type="caution">
    <text evidence="8">The sequence shown here is derived from an EMBL/GenBank/DDBJ whole genome shotgun (WGS) entry which is preliminary data.</text>
</comment>
<feature type="compositionally biased region" description="Basic and acidic residues" evidence="5">
    <location>
        <begin position="259"/>
        <end position="269"/>
    </location>
</feature>
<evidence type="ECO:0000256" key="5">
    <source>
        <dbReference type="SAM" id="MobiDB-lite"/>
    </source>
</evidence>
<evidence type="ECO:0000256" key="3">
    <source>
        <dbReference type="ARBA" id="ARBA00022989"/>
    </source>
</evidence>
<dbReference type="GO" id="GO:0012505">
    <property type="term" value="C:endomembrane system"/>
    <property type="evidence" value="ECO:0007669"/>
    <property type="project" value="UniProtKB-SubCell"/>
</dbReference>
<sequence length="292" mass="33228">MSAGKLRLSYWVLPIISGVVWLATLLGMLLQWVVNDNKRHLPSMNAESTIPYISNIGAHEMKPLFITGCVITTIFLDLSFASDRWLRHNGRLVPNVTLFEKVLSGLTILFAIVGTVGLILLSIFDTYHHKRLHNIFLALFIGGYLISAIFICWEYQRLRTNHREHSILRTSFRIKLAFIILELILIIAFGVCSRVKRRNAAAVLEWIIAFIFSAYVFSFIVDLWPAMHTKPARRSRLHRHSLGMGGAHGACDSSSGSAVHRDWSPREMEEANPNDLPMQPRQAHMDRVPNNF</sequence>
<keyword evidence="2 6" id="KW-0812">Transmembrane</keyword>
<evidence type="ECO:0000256" key="1">
    <source>
        <dbReference type="ARBA" id="ARBA00004127"/>
    </source>
</evidence>